<protein>
    <recommendedName>
        <fullName evidence="2">DUF397 domain-containing protein</fullName>
    </recommendedName>
</protein>
<feature type="domain" description="DUF397" evidence="2">
    <location>
        <begin position="10"/>
        <end position="62"/>
    </location>
</feature>
<name>A0ABN2ZY08_9ACTN</name>
<dbReference type="EMBL" id="BAAAMR010000053">
    <property type="protein sequence ID" value="GAA2149902.1"/>
    <property type="molecule type" value="Genomic_DNA"/>
</dbReference>
<feature type="region of interest" description="Disordered" evidence="1">
    <location>
        <begin position="1"/>
        <end position="26"/>
    </location>
</feature>
<accession>A0ABN2ZY08</accession>
<sequence length="68" mass="7102">MSTVGLSFSHWRKSSHSDSSGGDCVEVGETTSGVALRDSKDPGGPKLAFGRGAFGALVSEIRAGRYDR</sequence>
<dbReference type="RefSeq" id="WP_344272695.1">
    <property type="nucleotide sequence ID" value="NZ_BAAAMR010000053.1"/>
</dbReference>
<keyword evidence="4" id="KW-1185">Reference proteome</keyword>
<evidence type="ECO:0000259" key="2">
    <source>
        <dbReference type="Pfam" id="PF04149"/>
    </source>
</evidence>
<organism evidence="3 4">
    <name type="scientific">Actinomadura napierensis</name>
    <dbReference type="NCBI Taxonomy" id="267854"/>
    <lineage>
        <taxon>Bacteria</taxon>
        <taxon>Bacillati</taxon>
        <taxon>Actinomycetota</taxon>
        <taxon>Actinomycetes</taxon>
        <taxon>Streptosporangiales</taxon>
        <taxon>Thermomonosporaceae</taxon>
        <taxon>Actinomadura</taxon>
    </lineage>
</organism>
<dbReference type="Pfam" id="PF04149">
    <property type="entry name" value="DUF397"/>
    <property type="match status" value="1"/>
</dbReference>
<dbReference type="InterPro" id="IPR007278">
    <property type="entry name" value="DUF397"/>
</dbReference>
<evidence type="ECO:0000313" key="4">
    <source>
        <dbReference type="Proteomes" id="UP001501020"/>
    </source>
</evidence>
<comment type="caution">
    <text evidence="3">The sequence shown here is derived from an EMBL/GenBank/DDBJ whole genome shotgun (WGS) entry which is preliminary data.</text>
</comment>
<proteinExistence type="predicted"/>
<dbReference type="Proteomes" id="UP001501020">
    <property type="component" value="Unassembled WGS sequence"/>
</dbReference>
<evidence type="ECO:0000256" key="1">
    <source>
        <dbReference type="SAM" id="MobiDB-lite"/>
    </source>
</evidence>
<gene>
    <name evidence="3" type="ORF">GCM10009727_53730</name>
</gene>
<evidence type="ECO:0000313" key="3">
    <source>
        <dbReference type="EMBL" id="GAA2149902.1"/>
    </source>
</evidence>
<reference evidence="3 4" key="1">
    <citation type="journal article" date="2019" name="Int. J. Syst. Evol. Microbiol.">
        <title>The Global Catalogue of Microorganisms (GCM) 10K type strain sequencing project: providing services to taxonomists for standard genome sequencing and annotation.</title>
        <authorList>
            <consortium name="The Broad Institute Genomics Platform"/>
            <consortium name="The Broad Institute Genome Sequencing Center for Infectious Disease"/>
            <person name="Wu L."/>
            <person name="Ma J."/>
        </authorList>
    </citation>
    <scope>NUCLEOTIDE SEQUENCE [LARGE SCALE GENOMIC DNA]</scope>
    <source>
        <strain evidence="3 4">JCM 13850</strain>
    </source>
</reference>